<feature type="non-terminal residue" evidence="6">
    <location>
        <position position="619"/>
    </location>
</feature>
<dbReference type="GO" id="GO:0120330">
    <property type="term" value="C:rixosome complex"/>
    <property type="evidence" value="ECO:0007669"/>
    <property type="project" value="TreeGrafter"/>
</dbReference>
<dbReference type="Gene3D" id="2.130.10.10">
    <property type="entry name" value="YVTN repeat-like/Quinoprotein amine dehydrogenase"/>
    <property type="match status" value="2"/>
</dbReference>
<gene>
    <name evidence="6" type="ORF">DERYTH_LOCUS14366</name>
</gene>
<accession>A0A9N9NCQ4</accession>
<sequence length="619" mass="69769">LSSTFRGETRSIIAIPKVITLRGRHSADVDLLCANSDGMIISTATDKHITSWDGKQGIYLKKLERYMRRCESFGWAAAGFEDGVIRVWDIHSGQITYILKDTVEDVESVISVMTRNSIRERVTCLQIVVPNSYPKTSFSNNEPGYHTNFKSNSNDKAPAMLLAAYRSGHFREWDIVSGQIVHTIATNQKGGISYLFVVEGKQNYDQDDLRIYTGARDGSVKCWIRTIYHSEDESKSSSSDPSESPKSRWKSFYTIPGELNNVITCIAAKVIKTRNNSLGILVTGASDGEVRVYDYSSGKHIVTLSQGTTGKQRAKEHKQQLLQERLLQRRIIKNQQQFIQSNGQQHNIKSSSQQQFIRSNEETDDDSDLPHHQDAITNIIIHPLKEQSCPCGNAEGTGGFTIVTSSTDEKVRVWQLTRDFMDCTCMALKIGKNNLSQVRNNTGQLHRQVAQWNGVVSYQTKYVGCVSQSGGSAIVLLRENIIGVRHIKPSSTKSKQVPKRCHGAEGEWELWVLDINDPHVIEEKEEHKNSDDDDEVELSVQVLPLSGLRRRASVLHRVYPNNIINDQQLAILNEEDEMNEILPFAYVRQAVKVGDDGVAIAYGNFIKYIQFEEMNDEKK</sequence>
<dbReference type="PANTHER" id="PTHR18763:SF0">
    <property type="entry name" value="WD REPEAT-CONTAINING PROTEIN 18"/>
    <property type="match status" value="1"/>
</dbReference>
<evidence type="ECO:0000256" key="5">
    <source>
        <dbReference type="SAM" id="MobiDB-lite"/>
    </source>
</evidence>
<name>A0A9N9NCQ4_9GLOM</name>
<dbReference type="InterPro" id="IPR001680">
    <property type="entry name" value="WD40_rpt"/>
</dbReference>
<organism evidence="6 7">
    <name type="scientific">Dentiscutata erythropus</name>
    <dbReference type="NCBI Taxonomy" id="1348616"/>
    <lineage>
        <taxon>Eukaryota</taxon>
        <taxon>Fungi</taxon>
        <taxon>Fungi incertae sedis</taxon>
        <taxon>Mucoromycota</taxon>
        <taxon>Glomeromycotina</taxon>
        <taxon>Glomeromycetes</taxon>
        <taxon>Diversisporales</taxon>
        <taxon>Gigasporaceae</taxon>
        <taxon>Dentiscutata</taxon>
    </lineage>
</organism>
<evidence type="ECO:0000256" key="3">
    <source>
        <dbReference type="ARBA" id="ARBA00022737"/>
    </source>
</evidence>
<dbReference type="InterPro" id="IPR036322">
    <property type="entry name" value="WD40_repeat_dom_sf"/>
</dbReference>
<dbReference type="AlphaFoldDB" id="A0A9N9NCQ4"/>
<dbReference type="GO" id="GO:0006261">
    <property type="term" value="P:DNA-templated DNA replication"/>
    <property type="evidence" value="ECO:0007669"/>
    <property type="project" value="TreeGrafter"/>
</dbReference>
<reference evidence="6" key="1">
    <citation type="submission" date="2021-06" db="EMBL/GenBank/DDBJ databases">
        <authorList>
            <person name="Kallberg Y."/>
            <person name="Tangrot J."/>
            <person name="Rosling A."/>
        </authorList>
    </citation>
    <scope>NUCLEOTIDE SEQUENCE</scope>
    <source>
        <strain evidence="6">MA453B</strain>
    </source>
</reference>
<protein>
    <submittedName>
        <fullName evidence="6">19974_t:CDS:1</fullName>
    </submittedName>
</protein>
<evidence type="ECO:0000256" key="4">
    <source>
        <dbReference type="PROSITE-ProRule" id="PRU00221"/>
    </source>
</evidence>
<feature type="compositionally biased region" description="Polar residues" evidence="5">
    <location>
        <begin position="348"/>
        <end position="358"/>
    </location>
</feature>
<comment type="caution">
    <text evidence="6">The sequence shown here is derived from an EMBL/GenBank/DDBJ whole genome shotgun (WGS) entry which is preliminary data.</text>
</comment>
<dbReference type="Proteomes" id="UP000789405">
    <property type="component" value="Unassembled WGS sequence"/>
</dbReference>
<dbReference type="InterPro" id="IPR015943">
    <property type="entry name" value="WD40/YVTN_repeat-like_dom_sf"/>
</dbReference>
<dbReference type="OrthoDB" id="6510177at2759"/>
<keyword evidence="2 4" id="KW-0853">WD repeat</keyword>
<dbReference type="SMART" id="SM00320">
    <property type="entry name" value="WD40"/>
    <property type="match status" value="5"/>
</dbReference>
<feature type="repeat" description="WD" evidence="4">
    <location>
        <begin position="77"/>
        <end position="98"/>
    </location>
</feature>
<keyword evidence="3" id="KW-0677">Repeat</keyword>
<comment type="similarity">
    <text evidence="1">Belongs to the WD repeat IPI3/WDR18 family.</text>
</comment>
<evidence type="ECO:0000256" key="2">
    <source>
        <dbReference type="ARBA" id="ARBA00022574"/>
    </source>
</evidence>
<dbReference type="GO" id="GO:0006364">
    <property type="term" value="P:rRNA processing"/>
    <property type="evidence" value="ECO:0007669"/>
    <property type="project" value="TreeGrafter"/>
</dbReference>
<evidence type="ECO:0000256" key="1">
    <source>
        <dbReference type="ARBA" id="ARBA00010143"/>
    </source>
</evidence>
<dbReference type="GO" id="GO:0005656">
    <property type="term" value="C:nuclear pre-replicative complex"/>
    <property type="evidence" value="ECO:0007669"/>
    <property type="project" value="TreeGrafter"/>
</dbReference>
<dbReference type="SUPFAM" id="SSF50978">
    <property type="entry name" value="WD40 repeat-like"/>
    <property type="match status" value="1"/>
</dbReference>
<dbReference type="PANTHER" id="PTHR18763">
    <property type="entry name" value="WD-REPEAT PROTEIN 18"/>
    <property type="match status" value="1"/>
</dbReference>
<keyword evidence="7" id="KW-1185">Reference proteome</keyword>
<dbReference type="InterPro" id="IPR045227">
    <property type="entry name" value="WDR18/Ipi3/RID3"/>
</dbReference>
<dbReference type="EMBL" id="CAJVPY010010782">
    <property type="protein sequence ID" value="CAG8721659.1"/>
    <property type="molecule type" value="Genomic_DNA"/>
</dbReference>
<feature type="repeat" description="WD" evidence="4">
    <location>
        <begin position="281"/>
        <end position="303"/>
    </location>
</feature>
<feature type="region of interest" description="Disordered" evidence="5">
    <location>
        <begin position="339"/>
        <end position="371"/>
    </location>
</feature>
<evidence type="ECO:0000313" key="7">
    <source>
        <dbReference type="Proteomes" id="UP000789405"/>
    </source>
</evidence>
<proteinExistence type="inferred from homology"/>
<dbReference type="PROSITE" id="PS50082">
    <property type="entry name" value="WD_REPEATS_2"/>
    <property type="match status" value="2"/>
</dbReference>
<evidence type="ECO:0000313" key="6">
    <source>
        <dbReference type="EMBL" id="CAG8721659.1"/>
    </source>
</evidence>